<sequence>MGGYGSTMGWTWLFWALLILGIVLLAVLAVRFFSSGPNRGGTGRGQGPGTDGPDPGVSAARRILDERYARGELSTEEYTERLRALGDDT</sequence>
<name>A0A2S3ZTK7_ARTGL</name>
<dbReference type="CDD" id="cd11586">
    <property type="entry name" value="VbhA_like"/>
    <property type="match status" value="1"/>
</dbReference>
<evidence type="ECO:0000256" key="2">
    <source>
        <dbReference type="SAM" id="Phobius"/>
    </source>
</evidence>
<accession>A0A2S3ZTK7</accession>
<comment type="caution">
    <text evidence="4">The sequence shown here is derived from an EMBL/GenBank/DDBJ whole genome shotgun (WGS) entry which is preliminary data.</text>
</comment>
<dbReference type="InterPro" id="IPR033788">
    <property type="entry name" value="VbhA-like"/>
</dbReference>
<feature type="compositionally biased region" description="Gly residues" evidence="1">
    <location>
        <begin position="38"/>
        <end position="50"/>
    </location>
</feature>
<evidence type="ECO:0000313" key="5">
    <source>
        <dbReference type="Proteomes" id="UP000237061"/>
    </source>
</evidence>
<protein>
    <recommendedName>
        <fullName evidence="3">SHOCT domain-containing protein</fullName>
    </recommendedName>
</protein>
<dbReference type="Proteomes" id="UP000237061">
    <property type="component" value="Unassembled WGS sequence"/>
</dbReference>
<dbReference type="InterPro" id="IPR018649">
    <property type="entry name" value="SHOCT"/>
</dbReference>
<evidence type="ECO:0000259" key="3">
    <source>
        <dbReference type="Pfam" id="PF09851"/>
    </source>
</evidence>
<feature type="region of interest" description="Disordered" evidence="1">
    <location>
        <begin position="38"/>
        <end position="58"/>
    </location>
</feature>
<reference evidence="4 5" key="1">
    <citation type="submission" date="2018-01" db="EMBL/GenBank/DDBJ databases">
        <title>Arthrobacter sp. nov., from glaciers in China.</title>
        <authorList>
            <person name="Liu Q."/>
            <person name="Xin Y.-H."/>
        </authorList>
    </citation>
    <scope>NUCLEOTIDE SEQUENCE [LARGE SCALE GENOMIC DNA]</scope>
    <source>
        <strain evidence="4 5">HLT2-12-2</strain>
    </source>
</reference>
<dbReference type="EMBL" id="PPXC01000013">
    <property type="protein sequence ID" value="POH72558.1"/>
    <property type="molecule type" value="Genomic_DNA"/>
</dbReference>
<feature type="transmembrane region" description="Helical" evidence="2">
    <location>
        <begin position="12"/>
        <end position="34"/>
    </location>
</feature>
<evidence type="ECO:0000256" key="1">
    <source>
        <dbReference type="SAM" id="MobiDB-lite"/>
    </source>
</evidence>
<evidence type="ECO:0000313" key="4">
    <source>
        <dbReference type="EMBL" id="POH72558.1"/>
    </source>
</evidence>
<dbReference type="AlphaFoldDB" id="A0A2S3ZTK7"/>
<keyword evidence="2" id="KW-1133">Transmembrane helix</keyword>
<gene>
    <name evidence="4" type="ORF">CVS27_15110</name>
</gene>
<dbReference type="Pfam" id="PF09851">
    <property type="entry name" value="SHOCT"/>
    <property type="match status" value="1"/>
</dbReference>
<proteinExistence type="predicted"/>
<keyword evidence="5" id="KW-1185">Reference proteome</keyword>
<keyword evidence="2" id="KW-0472">Membrane</keyword>
<keyword evidence="2" id="KW-0812">Transmembrane</keyword>
<organism evidence="4 5">
    <name type="scientific">Arthrobacter glacialis</name>
    <dbReference type="NCBI Taxonomy" id="1664"/>
    <lineage>
        <taxon>Bacteria</taxon>
        <taxon>Bacillati</taxon>
        <taxon>Actinomycetota</taxon>
        <taxon>Actinomycetes</taxon>
        <taxon>Micrococcales</taxon>
        <taxon>Micrococcaceae</taxon>
        <taxon>Arthrobacter</taxon>
    </lineage>
</organism>
<feature type="domain" description="SHOCT" evidence="3">
    <location>
        <begin position="60"/>
        <end position="85"/>
    </location>
</feature>